<dbReference type="OrthoDB" id="9803207at2"/>
<dbReference type="RefSeq" id="WP_012234008.1">
    <property type="nucleotide sequence ID" value="NC_010162.1"/>
</dbReference>
<dbReference type="Proteomes" id="UP000002139">
    <property type="component" value="Chromosome"/>
</dbReference>
<keyword evidence="2" id="KW-1185">Reference proteome</keyword>
<dbReference type="InterPro" id="IPR021398">
    <property type="entry name" value="DUF3037"/>
</dbReference>
<sequence>MQPVPGGSPPGARDVDAADPFDYAVLRVVPRVERGERVNVGVVLFCRARGFLDARFEPDERRLLALWPDLDLEAVRGHLDFIRRVCAGDRACGYVAELPQDERFGWVVSPASTVVQPSRVHAGLGADPAAALERLVATLVRPGRSGQG</sequence>
<evidence type="ECO:0000313" key="1">
    <source>
        <dbReference type="EMBL" id="CAN91531.1"/>
    </source>
</evidence>
<dbReference type="STRING" id="448385.sce1373"/>
<dbReference type="eggNOG" id="ENOG5032SI8">
    <property type="taxonomic scope" value="Bacteria"/>
</dbReference>
<protein>
    <recommendedName>
        <fullName evidence="3">DUF3037 domain-containing protein</fullName>
    </recommendedName>
</protein>
<proteinExistence type="predicted"/>
<dbReference type="EMBL" id="AM746676">
    <property type="protein sequence ID" value="CAN91531.1"/>
    <property type="molecule type" value="Genomic_DNA"/>
</dbReference>
<organism evidence="1 2">
    <name type="scientific">Sorangium cellulosum (strain So ce56)</name>
    <name type="common">Polyangium cellulosum (strain So ce56)</name>
    <dbReference type="NCBI Taxonomy" id="448385"/>
    <lineage>
        <taxon>Bacteria</taxon>
        <taxon>Pseudomonadati</taxon>
        <taxon>Myxococcota</taxon>
        <taxon>Polyangia</taxon>
        <taxon>Polyangiales</taxon>
        <taxon>Polyangiaceae</taxon>
        <taxon>Sorangium</taxon>
    </lineage>
</organism>
<dbReference type="BioCyc" id="SCEL448385:SCE_RS07110-MONOMER"/>
<accession>A9F7F1</accession>
<reference evidence="1 2" key="1">
    <citation type="journal article" date="2007" name="Nat. Biotechnol.">
        <title>Complete genome sequence of the myxobacterium Sorangium cellulosum.</title>
        <authorList>
            <person name="Schneiker S."/>
            <person name="Perlova O."/>
            <person name="Kaiser O."/>
            <person name="Gerth K."/>
            <person name="Alici A."/>
            <person name="Altmeyer M.O."/>
            <person name="Bartels D."/>
            <person name="Bekel T."/>
            <person name="Beyer S."/>
            <person name="Bode E."/>
            <person name="Bode H.B."/>
            <person name="Bolten C.J."/>
            <person name="Choudhuri J.V."/>
            <person name="Doss S."/>
            <person name="Elnakady Y.A."/>
            <person name="Frank B."/>
            <person name="Gaigalat L."/>
            <person name="Goesmann A."/>
            <person name="Groeger C."/>
            <person name="Gross F."/>
            <person name="Jelsbak L."/>
            <person name="Jelsbak L."/>
            <person name="Kalinowski J."/>
            <person name="Kegler C."/>
            <person name="Knauber T."/>
            <person name="Konietzny S."/>
            <person name="Kopp M."/>
            <person name="Krause L."/>
            <person name="Krug D."/>
            <person name="Linke B."/>
            <person name="Mahmud T."/>
            <person name="Martinez-Arias R."/>
            <person name="McHardy A.C."/>
            <person name="Merai M."/>
            <person name="Meyer F."/>
            <person name="Mormann S."/>
            <person name="Munoz-Dorado J."/>
            <person name="Perez J."/>
            <person name="Pradella S."/>
            <person name="Rachid S."/>
            <person name="Raddatz G."/>
            <person name="Rosenau F."/>
            <person name="Rueckert C."/>
            <person name="Sasse F."/>
            <person name="Scharfe M."/>
            <person name="Schuster S.C."/>
            <person name="Suen G."/>
            <person name="Treuner-Lange A."/>
            <person name="Velicer G.J."/>
            <person name="Vorholter F.-J."/>
            <person name="Weissman K.J."/>
            <person name="Welch R.D."/>
            <person name="Wenzel S.C."/>
            <person name="Whitworth D.E."/>
            <person name="Wilhelm S."/>
            <person name="Wittmann C."/>
            <person name="Bloecker H."/>
            <person name="Puehler A."/>
            <person name="Mueller R."/>
        </authorList>
    </citation>
    <scope>NUCLEOTIDE SEQUENCE [LARGE SCALE GENOMIC DNA]</scope>
    <source>
        <strain evidence="2">So ce56</strain>
    </source>
</reference>
<dbReference type="Pfam" id="PF11236">
    <property type="entry name" value="DUF3037"/>
    <property type="match status" value="1"/>
</dbReference>
<evidence type="ECO:0008006" key="3">
    <source>
        <dbReference type="Google" id="ProtNLM"/>
    </source>
</evidence>
<evidence type="ECO:0000313" key="2">
    <source>
        <dbReference type="Proteomes" id="UP000002139"/>
    </source>
</evidence>
<gene>
    <name evidence="1" type="ordered locus">sce1373</name>
</gene>
<dbReference type="HOGENOM" id="CLU_138456_0_0_7"/>
<name>A9F7F1_SORC5</name>
<dbReference type="KEGG" id="scl:sce1373"/>
<dbReference type="AlphaFoldDB" id="A9F7F1"/>